<gene>
    <name evidence="1" type="ORF">UX80_C0006G0009</name>
</gene>
<proteinExistence type="predicted"/>
<organism evidence="1 2">
    <name type="scientific">Candidatus Amesbacteria bacterium GW2011_GWA2_47_11b</name>
    <dbReference type="NCBI Taxonomy" id="1618358"/>
    <lineage>
        <taxon>Bacteria</taxon>
        <taxon>Candidatus Amesiibacteriota</taxon>
    </lineage>
</organism>
<dbReference type="Proteomes" id="UP000034307">
    <property type="component" value="Unassembled WGS sequence"/>
</dbReference>
<protein>
    <submittedName>
        <fullName evidence="1">Uncharacterized protein</fullName>
    </submittedName>
</protein>
<evidence type="ECO:0000313" key="2">
    <source>
        <dbReference type="Proteomes" id="UP000034307"/>
    </source>
</evidence>
<accession>A0A0G1RL35</accession>
<name>A0A0G1RL35_9BACT</name>
<sequence length="113" mass="12655">MLFDVGDEVLFGALFAFDHAVEVLHGEFGIDTEKPCVGFENGVHNAARFEAILEMESVFGKGLTDHFLKNFFADATPKFGGLKKFLERFDTPADFGHFPQIFLDIRDDPGRVI</sequence>
<dbReference type="STRING" id="1618358.UX80_C0006G0009"/>
<evidence type="ECO:0000313" key="1">
    <source>
        <dbReference type="EMBL" id="KKU58039.1"/>
    </source>
</evidence>
<dbReference type="EMBL" id="LCNO01000006">
    <property type="protein sequence ID" value="KKU58039.1"/>
    <property type="molecule type" value="Genomic_DNA"/>
</dbReference>
<dbReference type="AlphaFoldDB" id="A0A0G1RL35"/>
<comment type="caution">
    <text evidence="1">The sequence shown here is derived from an EMBL/GenBank/DDBJ whole genome shotgun (WGS) entry which is preliminary data.</text>
</comment>
<reference evidence="1 2" key="1">
    <citation type="journal article" date="2015" name="Nature">
        <title>rRNA introns, odd ribosomes, and small enigmatic genomes across a large radiation of phyla.</title>
        <authorList>
            <person name="Brown C.T."/>
            <person name="Hug L.A."/>
            <person name="Thomas B.C."/>
            <person name="Sharon I."/>
            <person name="Castelle C.J."/>
            <person name="Singh A."/>
            <person name="Wilkins M.J."/>
            <person name="Williams K.H."/>
            <person name="Banfield J.F."/>
        </authorList>
    </citation>
    <scope>NUCLEOTIDE SEQUENCE [LARGE SCALE GENOMIC DNA]</scope>
</reference>